<protein>
    <recommendedName>
        <fullName evidence="4">Centrosomal protein of 19 kDa</fullName>
    </recommendedName>
</protein>
<dbReference type="EMBL" id="MPUH01000990">
    <property type="protein sequence ID" value="OMJ71442.1"/>
    <property type="molecule type" value="Genomic_DNA"/>
</dbReference>
<name>A0A1R2B3U8_9CILI</name>
<dbReference type="OrthoDB" id="320458at2759"/>
<dbReference type="Proteomes" id="UP000187209">
    <property type="component" value="Unassembled WGS sequence"/>
</dbReference>
<evidence type="ECO:0000313" key="3">
    <source>
        <dbReference type="Proteomes" id="UP000187209"/>
    </source>
</evidence>
<keyword evidence="3" id="KW-1185">Reference proteome</keyword>
<feature type="compositionally biased region" description="Acidic residues" evidence="1">
    <location>
        <begin position="108"/>
        <end position="121"/>
    </location>
</feature>
<evidence type="ECO:0008006" key="4">
    <source>
        <dbReference type="Google" id="ProtNLM"/>
    </source>
</evidence>
<evidence type="ECO:0000256" key="1">
    <source>
        <dbReference type="SAM" id="MobiDB-lite"/>
    </source>
</evidence>
<organism evidence="2 3">
    <name type="scientific">Stentor coeruleus</name>
    <dbReference type="NCBI Taxonomy" id="5963"/>
    <lineage>
        <taxon>Eukaryota</taxon>
        <taxon>Sar</taxon>
        <taxon>Alveolata</taxon>
        <taxon>Ciliophora</taxon>
        <taxon>Postciliodesmatophora</taxon>
        <taxon>Heterotrichea</taxon>
        <taxon>Heterotrichida</taxon>
        <taxon>Stentoridae</taxon>
        <taxon>Stentor</taxon>
    </lineage>
</organism>
<sequence length="143" mass="16718">MDRIEPIKIAGKYNPPKLGIVYKLGQDSFIHEFHLAPESLNETSEALIEALFSNFPVYFRNINPYQVKKILDKMKAKQKPGLNRFSKPQMLNQAKKQDDLKKYNQYIDDQDLYSPDEEGSDDFNYGDVDKHMDQDESFSDENF</sequence>
<comment type="caution">
    <text evidence="2">The sequence shown here is derived from an EMBL/GenBank/DDBJ whole genome shotgun (WGS) entry which is preliminary data.</text>
</comment>
<dbReference type="AlphaFoldDB" id="A0A1R2B3U8"/>
<proteinExistence type="predicted"/>
<feature type="region of interest" description="Disordered" evidence="1">
    <location>
        <begin position="106"/>
        <end position="143"/>
    </location>
</feature>
<evidence type="ECO:0000313" key="2">
    <source>
        <dbReference type="EMBL" id="OMJ71442.1"/>
    </source>
</evidence>
<gene>
    <name evidence="2" type="ORF">SteCoe_30350</name>
</gene>
<accession>A0A1R2B3U8</accession>
<reference evidence="2 3" key="1">
    <citation type="submission" date="2016-11" db="EMBL/GenBank/DDBJ databases">
        <title>The macronuclear genome of Stentor coeruleus: a giant cell with tiny introns.</title>
        <authorList>
            <person name="Slabodnick M."/>
            <person name="Ruby J.G."/>
            <person name="Reiff S.B."/>
            <person name="Swart E.C."/>
            <person name="Gosai S."/>
            <person name="Prabakaran S."/>
            <person name="Witkowska E."/>
            <person name="Larue G.E."/>
            <person name="Fisher S."/>
            <person name="Freeman R.M."/>
            <person name="Gunawardena J."/>
            <person name="Chu W."/>
            <person name="Stover N.A."/>
            <person name="Gregory B.D."/>
            <person name="Nowacki M."/>
            <person name="Derisi J."/>
            <person name="Roy S.W."/>
            <person name="Marshall W.F."/>
            <person name="Sood P."/>
        </authorList>
    </citation>
    <scope>NUCLEOTIDE SEQUENCE [LARGE SCALE GENOMIC DNA]</scope>
    <source>
        <strain evidence="2">WM001</strain>
    </source>
</reference>